<dbReference type="Gene3D" id="3.10.10.10">
    <property type="entry name" value="HIV Type 1 Reverse Transcriptase, subunit A, domain 1"/>
    <property type="match status" value="1"/>
</dbReference>
<dbReference type="InterPro" id="IPR043502">
    <property type="entry name" value="DNA/RNA_pol_sf"/>
</dbReference>
<dbReference type="SUPFAM" id="SSF56672">
    <property type="entry name" value="DNA/RNA polymerases"/>
    <property type="match status" value="1"/>
</dbReference>
<reference evidence="1 2" key="1">
    <citation type="journal article" date="2021" name="Comput. Struct. Biotechnol. J.">
        <title>De novo genome assembly of the potent medicinal plant Rehmannia glutinosa using nanopore technology.</title>
        <authorList>
            <person name="Ma L."/>
            <person name="Dong C."/>
            <person name="Song C."/>
            <person name="Wang X."/>
            <person name="Zheng X."/>
            <person name="Niu Y."/>
            <person name="Chen S."/>
            <person name="Feng W."/>
        </authorList>
    </citation>
    <scope>NUCLEOTIDE SEQUENCE [LARGE SCALE GENOMIC DNA]</scope>
    <source>
        <strain evidence="1">DH-2019</strain>
    </source>
</reference>
<accession>A0ABR0WVJ4</accession>
<protein>
    <submittedName>
        <fullName evidence="1">Uncharacterized protein</fullName>
    </submittedName>
</protein>
<keyword evidence="2" id="KW-1185">Reference proteome</keyword>
<evidence type="ECO:0000313" key="2">
    <source>
        <dbReference type="Proteomes" id="UP001318860"/>
    </source>
</evidence>
<dbReference type="Gene3D" id="3.30.70.270">
    <property type="match status" value="2"/>
</dbReference>
<dbReference type="PANTHER" id="PTHR37984:SF5">
    <property type="entry name" value="PROTEIN NYNRIN-LIKE"/>
    <property type="match status" value="1"/>
</dbReference>
<comment type="caution">
    <text evidence="1">The sequence shown here is derived from an EMBL/GenBank/DDBJ whole genome shotgun (WGS) entry which is preliminary data.</text>
</comment>
<dbReference type="PANTHER" id="PTHR37984">
    <property type="entry name" value="PROTEIN CBG26694"/>
    <property type="match status" value="1"/>
</dbReference>
<dbReference type="InterPro" id="IPR050951">
    <property type="entry name" value="Retrovirus_Pol_polyprotein"/>
</dbReference>
<name>A0ABR0WVJ4_REHGL</name>
<dbReference type="Proteomes" id="UP001318860">
    <property type="component" value="Unassembled WGS sequence"/>
</dbReference>
<sequence length="139" mass="16170">MAFQTRYGHYEFVVMPFGLTNALKSREEHERHLKIILETLREHKLYAKFSKCEFWLSEVAFLGHIVSGTGIAVNPSKVHTVVEWKQLESVTDIRSFLGLVGYYRRFIQDFSKIAGPLTRLNQKQVKFVWNDKCEASSKS</sequence>
<evidence type="ECO:0000313" key="1">
    <source>
        <dbReference type="EMBL" id="KAK6151523.1"/>
    </source>
</evidence>
<organism evidence="1 2">
    <name type="scientific">Rehmannia glutinosa</name>
    <name type="common">Chinese foxglove</name>
    <dbReference type="NCBI Taxonomy" id="99300"/>
    <lineage>
        <taxon>Eukaryota</taxon>
        <taxon>Viridiplantae</taxon>
        <taxon>Streptophyta</taxon>
        <taxon>Embryophyta</taxon>
        <taxon>Tracheophyta</taxon>
        <taxon>Spermatophyta</taxon>
        <taxon>Magnoliopsida</taxon>
        <taxon>eudicotyledons</taxon>
        <taxon>Gunneridae</taxon>
        <taxon>Pentapetalae</taxon>
        <taxon>asterids</taxon>
        <taxon>lamiids</taxon>
        <taxon>Lamiales</taxon>
        <taxon>Orobanchaceae</taxon>
        <taxon>Rehmannieae</taxon>
        <taxon>Rehmannia</taxon>
    </lineage>
</organism>
<dbReference type="EMBL" id="JABTTQ020000007">
    <property type="protein sequence ID" value="KAK6151523.1"/>
    <property type="molecule type" value="Genomic_DNA"/>
</dbReference>
<gene>
    <name evidence="1" type="ORF">DH2020_014158</name>
</gene>
<dbReference type="InterPro" id="IPR043128">
    <property type="entry name" value="Rev_trsase/Diguanyl_cyclase"/>
</dbReference>
<proteinExistence type="predicted"/>